<comment type="caution">
    <text evidence="3">The sequence shown here is derived from an EMBL/GenBank/DDBJ whole genome shotgun (WGS) entry which is preliminary data.</text>
</comment>
<accession>A0A8H6SN42</accession>
<dbReference type="OrthoDB" id="2950744at2759"/>
<evidence type="ECO:0000313" key="3">
    <source>
        <dbReference type="EMBL" id="KAF7301287.1"/>
    </source>
</evidence>
<feature type="compositionally biased region" description="Basic and acidic residues" evidence="1">
    <location>
        <begin position="69"/>
        <end position="79"/>
    </location>
</feature>
<keyword evidence="2" id="KW-0812">Transmembrane</keyword>
<feature type="region of interest" description="Disordered" evidence="1">
    <location>
        <begin position="1"/>
        <end position="22"/>
    </location>
</feature>
<dbReference type="Proteomes" id="UP000636479">
    <property type="component" value="Unassembled WGS sequence"/>
</dbReference>
<feature type="region of interest" description="Disordered" evidence="1">
    <location>
        <begin position="44"/>
        <end position="84"/>
    </location>
</feature>
<keyword evidence="4" id="KW-1185">Reference proteome</keyword>
<proteinExistence type="predicted"/>
<protein>
    <submittedName>
        <fullName evidence="3">Uncharacterized protein</fullName>
    </submittedName>
</protein>
<dbReference type="GeneID" id="59346159"/>
<gene>
    <name evidence="3" type="ORF">MIND_00693600</name>
</gene>
<keyword evidence="2" id="KW-1133">Transmembrane helix</keyword>
<dbReference type="EMBL" id="JACAZF010000006">
    <property type="protein sequence ID" value="KAF7301287.1"/>
    <property type="molecule type" value="Genomic_DNA"/>
</dbReference>
<evidence type="ECO:0000313" key="4">
    <source>
        <dbReference type="Proteomes" id="UP000636479"/>
    </source>
</evidence>
<evidence type="ECO:0000256" key="2">
    <source>
        <dbReference type="SAM" id="Phobius"/>
    </source>
</evidence>
<keyword evidence="2" id="KW-0472">Membrane</keyword>
<dbReference type="AlphaFoldDB" id="A0A8H6SN42"/>
<organism evidence="3 4">
    <name type="scientific">Mycena indigotica</name>
    <dbReference type="NCBI Taxonomy" id="2126181"/>
    <lineage>
        <taxon>Eukaryota</taxon>
        <taxon>Fungi</taxon>
        <taxon>Dikarya</taxon>
        <taxon>Basidiomycota</taxon>
        <taxon>Agaricomycotina</taxon>
        <taxon>Agaricomycetes</taxon>
        <taxon>Agaricomycetidae</taxon>
        <taxon>Agaricales</taxon>
        <taxon>Marasmiineae</taxon>
        <taxon>Mycenaceae</taxon>
        <taxon>Mycena</taxon>
    </lineage>
</organism>
<dbReference type="RefSeq" id="XP_037219287.1">
    <property type="nucleotide sequence ID" value="XM_037363643.1"/>
</dbReference>
<name>A0A8H6SN42_9AGAR</name>
<feature type="transmembrane region" description="Helical" evidence="2">
    <location>
        <begin position="90"/>
        <end position="108"/>
    </location>
</feature>
<evidence type="ECO:0000256" key="1">
    <source>
        <dbReference type="SAM" id="MobiDB-lite"/>
    </source>
</evidence>
<sequence length="117" mass="13107">MLRARTRYTALPTSAPEDDDDADAQYRAAVAEYVRFSQSRLHNLDAGRPSAGPTFFADEDEEGMLTRARPPDHPPDPRFHQPAPPAWQRAGLILAIVGSIWFTVWLQSGHWHMGVVV</sequence>
<reference evidence="3" key="1">
    <citation type="submission" date="2020-05" db="EMBL/GenBank/DDBJ databases">
        <title>Mycena genomes resolve the evolution of fungal bioluminescence.</title>
        <authorList>
            <person name="Tsai I.J."/>
        </authorList>
    </citation>
    <scope>NUCLEOTIDE SEQUENCE</scope>
    <source>
        <strain evidence="3">171206Taipei</strain>
    </source>
</reference>